<gene>
    <name evidence="1" type="ORF">QP858_06475</name>
</gene>
<accession>A0AAW6ZJV7</accession>
<name>A0AAW6ZJV7_9ACTO</name>
<comment type="caution">
    <text evidence="1">The sequence shown here is derived from an EMBL/GenBank/DDBJ whole genome shotgun (WGS) entry which is preliminary data.</text>
</comment>
<evidence type="ECO:0000313" key="1">
    <source>
        <dbReference type="EMBL" id="MDK8602097.1"/>
    </source>
</evidence>
<reference evidence="1" key="1">
    <citation type="submission" date="2023-05" db="EMBL/GenBank/DDBJ databases">
        <title>Genomic Catalog of Human Bladder Bacteria.</title>
        <authorList>
            <person name="Du J."/>
        </authorList>
    </citation>
    <scope>NUCLEOTIDE SEQUENCE</scope>
    <source>
        <strain evidence="1">UMB1304A</strain>
    </source>
</reference>
<proteinExistence type="predicted"/>
<sequence>MIGVSVDERAELARAGELCLFDRLPELAGASVAEYWALDEDEAGRVVAGGYDAACVEFVTMACAVRDRGLDDMLGEFYARGGDRYGA</sequence>
<dbReference type="AlphaFoldDB" id="A0AAW6ZJV7"/>
<organism evidence="1 2">
    <name type="scientific">Trueperella bernardiae</name>
    <dbReference type="NCBI Taxonomy" id="59561"/>
    <lineage>
        <taxon>Bacteria</taxon>
        <taxon>Bacillati</taxon>
        <taxon>Actinomycetota</taxon>
        <taxon>Actinomycetes</taxon>
        <taxon>Actinomycetales</taxon>
        <taxon>Actinomycetaceae</taxon>
        <taxon>Trueperella</taxon>
    </lineage>
</organism>
<evidence type="ECO:0000313" key="2">
    <source>
        <dbReference type="Proteomes" id="UP001225576"/>
    </source>
</evidence>
<dbReference type="Proteomes" id="UP001225576">
    <property type="component" value="Unassembled WGS sequence"/>
</dbReference>
<dbReference type="RefSeq" id="WP_285321491.1">
    <property type="nucleotide sequence ID" value="NZ_JASPDQ010000014.1"/>
</dbReference>
<protein>
    <submittedName>
        <fullName evidence="1">Uncharacterized protein</fullName>
    </submittedName>
</protein>
<dbReference type="EMBL" id="JASPDQ010000014">
    <property type="protein sequence ID" value="MDK8602097.1"/>
    <property type="molecule type" value="Genomic_DNA"/>
</dbReference>